<keyword evidence="1 4" id="KW-0349">Heme</keyword>
<dbReference type="AlphaFoldDB" id="A0A8G2CNP2"/>
<dbReference type="OrthoDB" id="9779283at2"/>
<dbReference type="RefSeq" id="WP_081849144.1">
    <property type="nucleotide sequence ID" value="NZ_FTNE01000037.1"/>
</dbReference>
<organism evidence="7 8">
    <name type="scientific">Acidiphilium rubrum</name>
    <dbReference type="NCBI Taxonomy" id="526"/>
    <lineage>
        <taxon>Bacteria</taxon>
        <taxon>Pseudomonadati</taxon>
        <taxon>Pseudomonadota</taxon>
        <taxon>Alphaproteobacteria</taxon>
        <taxon>Acetobacterales</taxon>
        <taxon>Acidocellaceae</taxon>
        <taxon>Acidiphilium</taxon>
    </lineage>
</organism>
<evidence type="ECO:0000313" key="7">
    <source>
        <dbReference type="EMBL" id="SIR47699.1"/>
    </source>
</evidence>
<dbReference type="GO" id="GO:0020037">
    <property type="term" value="F:heme binding"/>
    <property type="evidence" value="ECO:0007669"/>
    <property type="project" value="InterPro"/>
</dbReference>
<dbReference type="EMBL" id="FTNE01000037">
    <property type="protein sequence ID" value="SIR47699.1"/>
    <property type="molecule type" value="Genomic_DNA"/>
</dbReference>
<keyword evidence="2 4" id="KW-0479">Metal-binding</keyword>
<accession>A0A8G2CNP2</accession>
<feature type="compositionally biased region" description="Low complexity" evidence="5">
    <location>
        <begin position="1"/>
        <end position="10"/>
    </location>
</feature>
<evidence type="ECO:0000256" key="2">
    <source>
        <dbReference type="ARBA" id="ARBA00022723"/>
    </source>
</evidence>
<dbReference type="PANTHER" id="PTHR35008:SF8">
    <property type="entry name" value="ALCOHOL DEHYDROGENASE CYTOCHROME C SUBUNIT"/>
    <property type="match status" value="1"/>
</dbReference>
<proteinExistence type="predicted"/>
<dbReference type="Pfam" id="PF00034">
    <property type="entry name" value="Cytochrom_C"/>
    <property type="match status" value="1"/>
</dbReference>
<keyword evidence="3 4" id="KW-0408">Iron</keyword>
<feature type="region of interest" description="Disordered" evidence="5">
    <location>
        <begin position="1"/>
        <end position="24"/>
    </location>
</feature>
<evidence type="ECO:0000313" key="8">
    <source>
        <dbReference type="Proteomes" id="UP000186308"/>
    </source>
</evidence>
<evidence type="ECO:0000259" key="6">
    <source>
        <dbReference type="PROSITE" id="PS51007"/>
    </source>
</evidence>
<evidence type="ECO:0000256" key="4">
    <source>
        <dbReference type="PROSITE-ProRule" id="PRU00433"/>
    </source>
</evidence>
<feature type="domain" description="Cytochrome c" evidence="6">
    <location>
        <begin position="90"/>
        <end position="178"/>
    </location>
</feature>
<dbReference type="InterPro" id="IPR009056">
    <property type="entry name" value="Cyt_c-like_dom"/>
</dbReference>
<name>A0A8G2CNP2_ACIRU</name>
<dbReference type="GO" id="GO:0046872">
    <property type="term" value="F:metal ion binding"/>
    <property type="evidence" value="ECO:0007669"/>
    <property type="project" value="UniProtKB-KW"/>
</dbReference>
<gene>
    <name evidence="7" type="ORF">SAMN05421828_1373</name>
</gene>
<dbReference type="Proteomes" id="UP000186308">
    <property type="component" value="Unassembled WGS sequence"/>
</dbReference>
<dbReference type="InterPro" id="IPR036909">
    <property type="entry name" value="Cyt_c-like_dom_sf"/>
</dbReference>
<comment type="caution">
    <text evidence="7">The sequence shown here is derived from an EMBL/GenBank/DDBJ whole genome shotgun (WGS) entry which is preliminary data.</text>
</comment>
<dbReference type="PANTHER" id="PTHR35008">
    <property type="entry name" value="BLL4482 PROTEIN-RELATED"/>
    <property type="match status" value="1"/>
</dbReference>
<keyword evidence="8" id="KW-1185">Reference proteome</keyword>
<evidence type="ECO:0000256" key="1">
    <source>
        <dbReference type="ARBA" id="ARBA00022617"/>
    </source>
</evidence>
<sequence length="253" mass="26248">MLGAQAGAAQTPPPGSPHDGNAAKNYAGIVSKKNLQIWRAEGDGDGTLAHDKPATKPGYYGIGAVPSAAQIAGWTIAVPPSGAGLPAGSGTAAAGATIYASHCAMCHGGFGEGAHNYPALVGGVGSLGGSSPQKTVGSYWPYATTVWDYINRAMPFYAPHTLKPDEVYALTAYILNMNGVTRSDWVADAKSVPLVKMPNRNAFNWKDPRPVTHNIACMKNCVSPSSVKITSNAVTMNLTPRMTGPVDHMKAGQ</sequence>
<dbReference type="Gene3D" id="1.10.760.10">
    <property type="entry name" value="Cytochrome c-like domain"/>
    <property type="match status" value="1"/>
</dbReference>
<dbReference type="PROSITE" id="PS51007">
    <property type="entry name" value="CYTC"/>
    <property type="match status" value="1"/>
</dbReference>
<dbReference type="SUPFAM" id="SSF46626">
    <property type="entry name" value="Cytochrome c"/>
    <property type="match status" value="1"/>
</dbReference>
<dbReference type="InterPro" id="IPR051459">
    <property type="entry name" value="Cytochrome_c-type_DH"/>
</dbReference>
<protein>
    <submittedName>
        <fullName evidence="7">Cytochrome c</fullName>
    </submittedName>
</protein>
<evidence type="ECO:0000256" key="3">
    <source>
        <dbReference type="ARBA" id="ARBA00023004"/>
    </source>
</evidence>
<dbReference type="GO" id="GO:0009055">
    <property type="term" value="F:electron transfer activity"/>
    <property type="evidence" value="ECO:0007669"/>
    <property type="project" value="InterPro"/>
</dbReference>
<reference evidence="7 8" key="1">
    <citation type="submission" date="2017-01" db="EMBL/GenBank/DDBJ databases">
        <authorList>
            <person name="Varghese N."/>
            <person name="Submissions S."/>
        </authorList>
    </citation>
    <scope>NUCLEOTIDE SEQUENCE [LARGE SCALE GENOMIC DNA]</scope>
    <source>
        <strain evidence="7 8">ATCC 35905</strain>
    </source>
</reference>
<evidence type="ECO:0000256" key="5">
    <source>
        <dbReference type="SAM" id="MobiDB-lite"/>
    </source>
</evidence>